<protein>
    <submittedName>
        <fullName evidence="4 5">FAD/FMN dependent oxidoreductase</fullName>
    </submittedName>
</protein>
<reference evidence="5 6" key="2">
    <citation type="submission" date="2019-05" db="EMBL/GenBank/DDBJ databases">
        <title>The compact genome of Giardia muris reveals important steps in the evolution of intestinal protozoan parasites.</title>
        <authorList>
            <person name="Xu F."/>
            <person name="Jimenez-Gonzalez A."/>
            <person name="Einarsson E."/>
            <person name="Astvaldsson A."/>
            <person name="Peirasmaki D."/>
            <person name="Eckmann L."/>
            <person name="Andersson J.O."/>
            <person name="Svard S.G."/>
            <person name="Jerlstrom-Hultqvist J."/>
        </authorList>
    </citation>
    <scope>NUCLEOTIDE SEQUENCE [LARGE SCALE GENOMIC DNA]</scope>
    <source>
        <strain evidence="5 6">Roberts-Thomson</strain>
    </source>
</reference>
<name>A0A3S7RND7_GIAMU</name>
<dbReference type="Pfam" id="PF00724">
    <property type="entry name" value="Oxidored_FMN"/>
    <property type="match status" value="1"/>
</dbReference>
<proteinExistence type="predicted"/>
<feature type="domain" description="NADH:flavin oxidoreductase/NADH oxidase N-terminal" evidence="3">
    <location>
        <begin position="34"/>
        <end position="210"/>
    </location>
</feature>
<evidence type="ECO:0000313" key="6">
    <source>
        <dbReference type="Proteomes" id="UP000315496"/>
    </source>
</evidence>
<dbReference type="EMBL" id="MG708241">
    <property type="protein sequence ID" value="AXQ17125.1"/>
    <property type="molecule type" value="Genomic_DNA"/>
</dbReference>
<dbReference type="VEuPathDB" id="GiardiaDB:GMRT_16222"/>
<organism evidence="4">
    <name type="scientific">Giardia muris</name>
    <dbReference type="NCBI Taxonomy" id="5742"/>
    <lineage>
        <taxon>Eukaryota</taxon>
        <taxon>Metamonada</taxon>
        <taxon>Diplomonadida</taxon>
        <taxon>Hexamitidae</taxon>
        <taxon>Giardiinae</taxon>
        <taxon>Giardia</taxon>
    </lineage>
</organism>
<keyword evidence="6" id="KW-1185">Reference proteome</keyword>
<dbReference type="InterPro" id="IPR051799">
    <property type="entry name" value="NADH_flavin_oxidoreductase"/>
</dbReference>
<dbReference type="EMBL" id="VDLU01000003">
    <property type="protein sequence ID" value="TNJ27663.1"/>
    <property type="molecule type" value="Genomic_DNA"/>
</dbReference>
<dbReference type="OrthoDB" id="72788at2759"/>
<accession>A0A3S7RND7</accession>
<evidence type="ECO:0000256" key="2">
    <source>
        <dbReference type="ARBA" id="ARBA00023002"/>
    </source>
</evidence>
<evidence type="ECO:0000259" key="3">
    <source>
        <dbReference type="Pfam" id="PF00724"/>
    </source>
</evidence>
<keyword evidence="1" id="KW-0285">Flavoprotein</keyword>
<dbReference type="Proteomes" id="UP000315496">
    <property type="component" value="Chromosome 3"/>
</dbReference>
<dbReference type="AlphaFoldDB" id="A0A3S7RND7"/>
<dbReference type="PANTHER" id="PTHR43656">
    <property type="entry name" value="BINDING OXIDOREDUCTASE, PUTATIVE (AFU_ORTHOLOGUE AFUA_2G08260)-RELATED"/>
    <property type="match status" value="1"/>
</dbReference>
<dbReference type="Gene3D" id="3.20.20.70">
    <property type="entry name" value="Aldolase class I"/>
    <property type="match status" value="1"/>
</dbReference>
<evidence type="ECO:0000256" key="1">
    <source>
        <dbReference type="ARBA" id="ARBA00022630"/>
    </source>
</evidence>
<evidence type="ECO:0000313" key="5">
    <source>
        <dbReference type="EMBL" id="TNJ27663.1"/>
    </source>
</evidence>
<dbReference type="InterPro" id="IPR001155">
    <property type="entry name" value="OxRdtase_FMN_N"/>
</dbReference>
<gene>
    <name evidence="4" type="ORF">GM_16222</name>
    <name evidence="5" type="ORF">GMRT_16222</name>
</gene>
<dbReference type="PANTHER" id="PTHR43656:SF2">
    <property type="entry name" value="BINDING OXIDOREDUCTASE, PUTATIVE (AFU_ORTHOLOGUE AFUA_2G08260)-RELATED"/>
    <property type="match status" value="1"/>
</dbReference>
<dbReference type="GO" id="GO:0016491">
    <property type="term" value="F:oxidoreductase activity"/>
    <property type="evidence" value="ECO:0007669"/>
    <property type="project" value="UniProtKB-KW"/>
</dbReference>
<sequence>MPIELLCGQTLPTPYAKSALSEKLADMEGTPTEAYVKLYEHFARQPGIGLLVTGHIMITKKGRGEPNNVVLHPRDLASTTETVHMLAKTVDAVRAANPDVRLIAQINHCGRQVPKSLVKANFEGFSDSLYAGRVISFGDTAVEHTMGAFPKPLNVKYELEAYTEGREAPILDELTREYADAADCLVNKCGLHGVQVHVSHGYLMNDFVSHGGWVVLERVLEKCRERIGSNKILAVKINIPAEGEDVREYKRRLTGIIASDKVKLDIVEFSAGSYSKPIMINNVMVPFSLAFSQDFKKHLLAEGSKCCVMPTGRFTSKDMADKTIKDTGVDLIGFGRAFCLPEPFAESTTRIVRTGLPLNKFSSKIMYSLGKISPFAAAGPNTMYFASFFPLIADGTLKTNEEADAYGRKMCGLIWYLKLVFGMK</sequence>
<dbReference type="SUPFAM" id="SSF51395">
    <property type="entry name" value="FMN-linked oxidoreductases"/>
    <property type="match status" value="1"/>
</dbReference>
<reference evidence="4" key="1">
    <citation type="submission" date="2017-12" db="EMBL/GenBank/DDBJ databases">
        <title>Evolution of oxygen defenses in diplomonads: an ancestral core extended with laterally acquired functions.</title>
        <authorList>
            <person name="Jimenez-Gonzalez A."/>
            <person name="Xu F."/>
            <person name="Andersson J.O."/>
        </authorList>
    </citation>
    <scope>NUCLEOTIDE SEQUENCE</scope>
</reference>
<dbReference type="InterPro" id="IPR013785">
    <property type="entry name" value="Aldolase_TIM"/>
</dbReference>
<dbReference type="GO" id="GO:0010181">
    <property type="term" value="F:FMN binding"/>
    <property type="evidence" value="ECO:0007669"/>
    <property type="project" value="InterPro"/>
</dbReference>
<keyword evidence="2" id="KW-0560">Oxidoreductase</keyword>
<evidence type="ECO:0000313" key="4">
    <source>
        <dbReference type="EMBL" id="AXQ17125.1"/>
    </source>
</evidence>